<keyword evidence="2" id="KW-1185">Reference proteome</keyword>
<reference evidence="1 2" key="1">
    <citation type="submission" date="2024-01" db="EMBL/GenBank/DDBJ databases">
        <title>A draft genome for a cacao thread blight-causing isolate of Paramarasmius palmivorus.</title>
        <authorList>
            <person name="Baruah I.K."/>
            <person name="Bukari Y."/>
            <person name="Amoako-Attah I."/>
            <person name="Meinhardt L.W."/>
            <person name="Bailey B.A."/>
            <person name="Cohen S.P."/>
        </authorList>
    </citation>
    <scope>NUCLEOTIDE SEQUENCE [LARGE SCALE GENOMIC DNA]</scope>
    <source>
        <strain evidence="1 2">GH-12</strain>
    </source>
</reference>
<organism evidence="1 2">
    <name type="scientific">Paramarasmius palmivorus</name>
    <dbReference type="NCBI Taxonomy" id="297713"/>
    <lineage>
        <taxon>Eukaryota</taxon>
        <taxon>Fungi</taxon>
        <taxon>Dikarya</taxon>
        <taxon>Basidiomycota</taxon>
        <taxon>Agaricomycotina</taxon>
        <taxon>Agaricomycetes</taxon>
        <taxon>Agaricomycetidae</taxon>
        <taxon>Agaricales</taxon>
        <taxon>Marasmiineae</taxon>
        <taxon>Marasmiaceae</taxon>
        <taxon>Paramarasmius</taxon>
    </lineage>
</organism>
<sequence length="146" mass="16810">MPAPTYPSQSSYADDSLVQDTSSLRDTLDVSIRHSSVAFTTVAPWHFIYAFGLPFIVNACDADFEEMRVMMRGWVQVKQVKYRGKASRTNMFTPIQYRTEGEKTHRFLYTPVDLRRPRREGSSGAYGCLGRAQEEWVYWEGATIHE</sequence>
<dbReference type="AlphaFoldDB" id="A0AAW0CSQ0"/>
<gene>
    <name evidence="1" type="ORF">VNI00_009234</name>
</gene>
<name>A0AAW0CSQ0_9AGAR</name>
<evidence type="ECO:0000313" key="2">
    <source>
        <dbReference type="Proteomes" id="UP001383192"/>
    </source>
</evidence>
<accession>A0AAW0CSQ0</accession>
<feature type="non-terminal residue" evidence="1">
    <location>
        <position position="146"/>
    </location>
</feature>
<protein>
    <submittedName>
        <fullName evidence="1">Uncharacterized protein</fullName>
    </submittedName>
</protein>
<evidence type="ECO:0000313" key="1">
    <source>
        <dbReference type="EMBL" id="KAK7041634.1"/>
    </source>
</evidence>
<dbReference type="Proteomes" id="UP001383192">
    <property type="component" value="Unassembled WGS sequence"/>
</dbReference>
<proteinExistence type="predicted"/>
<comment type="caution">
    <text evidence="1">The sequence shown here is derived from an EMBL/GenBank/DDBJ whole genome shotgun (WGS) entry which is preliminary data.</text>
</comment>
<dbReference type="EMBL" id="JAYKXP010000033">
    <property type="protein sequence ID" value="KAK7041634.1"/>
    <property type="molecule type" value="Genomic_DNA"/>
</dbReference>